<dbReference type="InterPro" id="IPR003598">
    <property type="entry name" value="Ig_sub2"/>
</dbReference>
<feature type="domain" description="Ig-like" evidence="5">
    <location>
        <begin position="477"/>
        <end position="560"/>
    </location>
</feature>
<feature type="domain" description="Ig-like" evidence="5">
    <location>
        <begin position="127"/>
        <end position="211"/>
    </location>
</feature>
<dbReference type="GeneID" id="105993076"/>
<keyword evidence="4" id="KW-1133">Transmembrane helix</keyword>
<feature type="domain" description="Ig-like" evidence="5">
    <location>
        <begin position="304"/>
        <end position="371"/>
    </location>
</feature>
<dbReference type="InterPro" id="IPR013783">
    <property type="entry name" value="Ig-like_fold"/>
</dbReference>
<dbReference type="Pfam" id="PF13927">
    <property type="entry name" value="Ig_3"/>
    <property type="match status" value="3"/>
</dbReference>
<dbReference type="InterPro" id="IPR003599">
    <property type="entry name" value="Ig_sub"/>
</dbReference>
<keyword evidence="2 4" id="KW-0472">Membrane</keyword>
<gene>
    <name evidence="7" type="primary">Cd22</name>
</gene>
<dbReference type="GO" id="GO:0055037">
    <property type="term" value="C:recycling endosome"/>
    <property type="evidence" value="ECO:0007669"/>
    <property type="project" value="TreeGrafter"/>
</dbReference>
<feature type="domain" description="Ig-like" evidence="5">
    <location>
        <begin position="34"/>
        <end position="122"/>
    </location>
</feature>
<dbReference type="GO" id="GO:0033691">
    <property type="term" value="F:sialic acid binding"/>
    <property type="evidence" value="ECO:0007669"/>
    <property type="project" value="TreeGrafter"/>
</dbReference>
<evidence type="ECO:0000256" key="2">
    <source>
        <dbReference type="ARBA" id="ARBA00023136"/>
    </source>
</evidence>
<dbReference type="SMART" id="SM00409">
    <property type="entry name" value="IG"/>
    <property type="match status" value="6"/>
</dbReference>
<dbReference type="InterPro" id="IPR036179">
    <property type="entry name" value="Ig-like_dom_sf"/>
</dbReference>
<keyword evidence="7" id="KW-0675">Receptor</keyword>
<dbReference type="RefSeq" id="XP_012881670.1">
    <property type="nucleotide sequence ID" value="XM_013026216.1"/>
</dbReference>
<keyword evidence="6" id="KW-1185">Reference proteome</keyword>
<dbReference type="InterPro" id="IPR013162">
    <property type="entry name" value="CD80_C2-set"/>
</dbReference>
<feature type="transmembrane region" description="Helical" evidence="4">
    <location>
        <begin position="572"/>
        <end position="590"/>
    </location>
</feature>
<dbReference type="AlphaFoldDB" id="A0A1S3FZ68"/>
<name>A0A1S3FZ68_DIPOR</name>
<dbReference type="Pfam" id="PF13895">
    <property type="entry name" value="Ig_2"/>
    <property type="match status" value="1"/>
</dbReference>
<dbReference type="GO" id="GO:0042113">
    <property type="term" value="P:B cell activation"/>
    <property type="evidence" value="ECO:0007669"/>
    <property type="project" value="TreeGrafter"/>
</dbReference>
<dbReference type="PANTHER" id="PTHR46958:SF1">
    <property type="entry name" value="B-CELL RECEPTOR CD22"/>
    <property type="match status" value="1"/>
</dbReference>
<organism evidence="6 7">
    <name type="scientific">Dipodomys ordii</name>
    <name type="common">Ord's kangaroo rat</name>
    <dbReference type="NCBI Taxonomy" id="10020"/>
    <lineage>
        <taxon>Eukaryota</taxon>
        <taxon>Metazoa</taxon>
        <taxon>Chordata</taxon>
        <taxon>Craniata</taxon>
        <taxon>Vertebrata</taxon>
        <taxon>Euteleostomi</taxon>
        <taxon>Mammalia</taxon>
        <taxon>Eutheria</taxon>
        <taxon>Euarchontoglires</taxon>
        <taxon>Glires</taxon>
        <taxon>Rodentia</taxon>
        <taxon>Castorimorpha</taxon>
        <taxon>Heteromyidae</taxon>
        <taxon>Dipodomyinae</taxon>
        <taxon>Dipodomys</taxon>
    </lineage>
</organism>
<proteinExistence type="predicted"/>
<dbReference type="GO" id="GO:0009897">
    <property type="term" value="C:external side of plasma membrane"/>
    <property type="evidence" value="ECO:0007669"/>
    <property type="project" value="TreeGrafter"/>
</dbReference>
<feature type="domain" description="Ig-like" evidence="5">
    <location>
        <begin position="216"/>
        <end position="299"/>
    </location>
</feature>
<dbReference type="Pfam" id="PF08205">
    <property type="entry name" value="C2-set_2"/>
    <property type="match status" value="1"/>
</dbReference>
<keyword evidence="4" id="KW-0812">Transmembrane</keyword>
<evidence type="ECO:0000313" key="7">
    <source>
        <dbReference type="RefSeq" id="XP_012881670.1"/>
    </source>
</evidence>
<dbReference type="GO" id="GO:0050859">
    <property type="term" value="P:negative regulation of B cell receptor signaling pathway"/>
    <property type="evidence" value="ECO:0007669"/>
    <property type="project" value="TreeGrafter"/>
</dbReference>
<evidence type="ECO:0000259" key="5">
    <source>
        <dbReference type="PROSITE" id="PS50835"/>
    </source>
</evidence>
<dbReference type="Gene3D" id="2.60.40.10">
    <property type="entry name" value="Immunoglobulins"/>
    <property type="match status" value="5"/>
</dbReference>
<dbReference type="PROSITE" id="PS50835">
    <property type="entry name" value="IG_LIKE"/>
    <property type="match status" value="6"/>
</dbReference>
<sequence length="744" mass="80986">MPDSGRLGLRLTSGPKLKWMEKFSLNVSKTPLPPRIQLPTEIRESQPLTATCLLEFACPGYPVQLWWSQEGSAHTSVSLSVQSIYTRSDLTFQAQWTDHGKTLTCQVRNFSTILSKDSVKLCVKHTPKLNISISPHEATVKEGELVTMTCQVASSYPEYTALSWLKDGVPLEGQGALTLVLDSVTRAMGGKYQCQATNDVGLGLSEELTLRVLYAPEPSTVHIHPSPAQESTSVELVCAASANPPARNFSWFHNGAALAGETGEKVHFPSVLPRHAGAYACLAYNSLGSGGMGSPAELDVQYAPKMVEAVVENTAEIREGDPVTLSCHYNSSNPQVSHFEWRPRGPWEEPIPGVLTIPRVAWDAGPMACAACNQWCSWAVPVNLDVQYAPRGVEVRQSPLGELHAGQRVLLRCSVDRAQPEAVHVLWMRNGSRVAEGSQLVLAAITPEDAGDYSCEASNAVGPAVSRAHAVQVLYAPRRLRVSISPEAGVVEGRKVSLTCESDANPPVWQYAWFHGDSQQLQFSGPTLRLEPAQVQHSGPYWCQGANRLGIGRSPPHTLTVYYSPETIGRRTAVGIGGCITLLILAIWGIKLRHKWKRSQSQQGLQEGSSNQSFFVRNKKVRHARRSEGPPSTGCLNPMMDDEVSYAVLRFPEADTPRQGDLGTADAKAPECLLMGDEAVTYSVLQRPLVGDYENVGKAAGAPGARAEERTGEDSVHYSELVLFGAGERRPRPEEVDYVTIAQS</sequence>
<evidence type="ECO:0000256" key="4">
    <source>
        <dbReference type="SAM" id="Phobius"/>
    </source>
</evidence>
<dbReference type="PANTHER" id="PTHR46958">
    <property type="entry name" value="B-CELL RECEPTOR CD22"/>
    <property type="match status" value="1"/>
</dbReference>
<accession>A0A1S3FZ68</accession>
<protein>
    <submittedName>
        <fullName evidence="7">B-cell receptor CD22 isoform X2</fullName>
    </submittedName>
</protein>
<dbReference type="GO" id="GO:0070062">
    <property type="term" value="C:extracellular exosome"/>
    <property type="evidence" value="ECO:0007669"/>
    <property type="project" value="TreeGrafter"/>
</dbReference>
<evidence type="ECO:0000313" key="6">
    <source>
        <dbReference type="Proteomes" id="UP000081671"/>
    </source>
</evidence>
<keyword evidence="3" id="KW-1015">Disulfide bond</keyword>
<evidence type="ECO:0000256" key="3">
    <source>
        <dbReference type="ARBA" id="ARBA00023157"/>
    </source>
</evidence>
<reference evidence="7" key="1">
    <citation type="submission" date="2025-08" db="UniProtKB">
        <authorList>
            <consortium name="RefSeq"/>
        </authorList>
    </citation>
    <scope>IDENTIFICATION</scope>
    <source>
        <tissue evidence="7">Kidney</tissue>
    </source>
</reference>
<dbReference type="GO" id="GO:0030888">
    <property type="term" value="P:regulation of B cell proliferation"/>
    <property type="evidence" value="ECO:0007669"/>
    <property type="project" value="TreeGrafter"/>
</dbReference>
<dbReference type="GO" id="GO:0019903">
    <property type="term" value="F:protein phosphatase binding"/>
    <property type="evidence" value="ECO:0007669"/>
    <property type="project" value="TreeGrafter"/>
</dbReference>
<dbReference type="CDD" id="cd00096">
    <property type="entry name" value="Ig"/>
    <property type="match status" value="1"/>
</dbReference>
<dbReference type="GO" id="GO:0042609">
    <property type="term" value="F:CD4 receptor binding"/>
    <property type="evidence" value="ECO:0007669"/>
    <property type="project" value="TreeGrafter"/>
</dbReference>
<dbReference type="SMART" id="SM00408">
    <property type="entry name" value="IGc2"/>
    <property type="match status" value="5"/>
</dbReference>
<feature type="domain" description="Ig-like" evidence="5">
    <location>
        <begin position="390"/>
        <end position="466"/>
    </location>
</feature>
<evidence type="ECO:0000256" key="1">
    <source>
        <dbReference type="ARBA" id="ARBA00004479"/>
    </source>
</evidence>
<dbReference type="InterPro" id="IPR007110">
    <property type="entry name" value="Ig-like_dom"/>
</dbReference>
<dbReference type="GO" id="GO:0005769">
    <property type="term" value="C:early endosome"/>
    <property type="evidence" value="ECO:0007669"/>
    <property type="project" value="TreeGrafter"/>
</dbReference>
<dbReference type="Proteomes" id="UP000081671">
    <property type="component" value="Unplaced"/>
</dbReference>
<dbReference type="OrthoDB" id="10039395at2759"/>
<dbReference type="SUPFAM" id="SSF48726">
    <property type="entry name" value="Immunoglobulin"/>
    <property type="match status" value="6"/>
</dbReference>
<dbReference type="CTD" id="933"/>
<comment type="subcellular location">
    <subcellularLocation>
        <location evidence="1">Membrane</location>
        <topology evidence="1">Single-pass type I membrane protein</topology>
    </subcellularLocation>
</comment>